<dbReference type="EMBL" id="RQTK01000038">
    <property type="protein sequence ID" value="RUS90181.1"/>
    <property type="molecule type" value="Genomic_DNA"/>
</dbReference>
<sequence>RGLGQALALQLDRLGLTVFAACLDLGGQGERALVQQASDRLVTLQMDVTDLEQVAQAAKVVREKLNGQYLHGVVNNAGILLAANMEVMSWADIQKVFKVNLFGVVAVYRAFMPLLRQGRGIRDTMARLVNVSSNAGLAPAAQIGPYVASKAAVAQLGETWRYELRRLGISVSTIIPSGFKTGILVYDREAAANRWWREASPEVQEYFGRGCFIPPHSKKS</sequence>
<evidence type="ECO:0000256" key="1">
    <source>
        <dbReference type="ARBA" id="ARBA00023002"/>
    </source>
</evidence>
<feature type="non-terminal residue" evidence="3">
    <location>
        <position position="220"/>
    </location>
</feature>
<dbReference type="Pfam" id="PF00106">
    <property type="entry name" value="adh_short"/>
    <property type="match status" value="1"/>
</dbReference>
<feature type="chain" id="PRO_5018743985" evidence="2">
    <location>
        <begin position="21"/>
        <end position="220"/>
    </location>
</feature>
<dbReference type="InterPro" id="IPR036291">
    <property type="entry name" value="NAD(P)-bd_dom_sf"/>
</dbReference>
<feature type="non-terminal residue" evidence="3">
    <location>
        <position position="1"/>
    </location>
</feature>
<dbReference type="AlphaFoldDB" id="A0A3S1BS34"/>
<feature type="signal peptide" evidence="2">
    <location>
        <begin position="1"/>
        <end position="20"/>
    </location>
</feature>
<dbReference type="SUPFAM" id="SSF51735">
    <property type="entry name" value="NAD(P)-binding Rossmann-fold domains"/>
    <property type="match status" value="1"/>
</dbReference>
<dbReference type="PANTHER" id="PTHR43313:SF50">
    <property type="entry name" value="GH26015P"/>
    <property type="match status" value="1"/>
</dbReference>
<accession>A0A3S1BS34</accession>
<keyword evidence="2" id="KW-0732">Signal</keyword>
<keyword evidence="1" id="KW-0560">Oxidoreductase</keyword>
<evidence type="ECO:0000313" key="4">
    <source>
        <dbReference type="Proteomes" id="UP000271974"/>
    </source>
</evidence>
<gene>
    <name evidence="3" type="ORF">EGW08_002060</name>
</gene>
<dbReference type="Proteomes" id="UP000271974">
    <property type="component" value="Unassembled WGS sequence"/>
</dbReference>
<dbReference type="PROSITE" id="PS00061">
    <property type="entry name" value="ADH_SHORT"/>
    <property type="match status" value="1"/>
</dbReference>
<name>A0A3S1BS34_ELYCH</name>
<proteinExistence type="predicted"/>
<evidence type="ECO:0000256" key="2">
    <source>
        <dbReference type="SAM" id="SignalP"/>
    </source>
</evidence>
<dbReference type="InterPro" id="IPR020904">
    <property type="entry name" value="Sc_DH/Rdtase_CS"/>
</dbReference>
<dbReference type="GO" id="GO:0008202">
    <property type="term" value="P:steroid metabolic process"/>
    <property type="evidence" value="ECO:0007669"/>
    <property type="project" value="TreeGrafter"/>
</dbReference>
<dbReference type="STRING" id="188477.A0A3S1BS34"/>
<keyword evidence="4" id="KW-1185">Reference proteome</keyword>
<evidence type="ECO:0000313" key="3">
    <source>
        <dbReference type="EMBL" id="RUS90181.1"/>
    </source>
</evidence>
<reference evidence="3 4" key="1">
    <citation type="submission" date="2019-01" db="EMBL/GenBank/DDBJ databases">
        <title>A draft genome assembly of the solar-powered sea slug Elysia chlorotica.</title>
        <authorList>
            <person name="Cai H."/>
            <person name="Li Q."/>
            <person name="Fang X."/>
            <person name="Li J."/>
            <person name="Curtis N.E."/>
            <person name="Altenburger A."/>
            <person name="Shibata T."/>
            <person name="Feng M."/>
            <person name="Maeda T."/>
            <person name="Schwartz J.A."/>
            <person name="Shigenobu S."/>
            <person name="Lundholm N."/>
            <person name="Nishiyama T."/>
            <person name="Yang H."/>
            <person name="Hasebe M."/>
            <person name="Li S."/>
            <person name="Pierce S.K."/>
            <person name="Wang J."/>
        </authorList>
    </citation>
    <scope>NUCLEOTIDE SEQUENCE [LARGE SCALE GENOMIC DNA]</scope>
    <source>
        <strain evidence="3">EC2010</strain>
        <tissue evidence="3">Whole organism of an adult</tissue>
    </source>
</reference>
<comment type="caution">
    <text evidence="3">The sequence shown here is derived from an EMBL/GenBank/DDBJ whole genome shotgun (WGS) entry which is preliminary data.</text>
</comment>
<dbReference type="PRINTS" id="PR00081">
    <property type="entry name" value="GDHRDH"/>
</dbReference>
<dbReference type="GO" id="GO:0016491">
    <property type="term" value="F:oxidoreductase activity"/>
    <property type="evidence" value="ECO:0007669"/>
    <property type="project" value="UniProtKB-KW"/>
</dbReference>
<dbReference type="Gene3D" id="3.40.50.720">
    <property type="entry name" value="NAD(P)-binding Rossmann-like Domain"/>
    <property type="match status" value="1"/>
</dbReference>
<dbReference type="OrthoDB" id="9876299at2759"/>
<protein>
    <submittedName>
        <fullName evidence="3">Uncharacterized protein</fullName>
    </submittedName>
</protein>
<dbReference type="InterPro" id="IPR002347">
    <property type="entry name" value="SDR_fam"/>
</dbReference>
<organism evidence="3 4">
    <name type="scientific">Elysia chlorotica</name>
    <name type="common">Eastern emerald elysia</name>
    <name type="synonym">Sea slug</name>
    <dbReference type="NCBI Taxonomy" id="188477"/>
    <lineage>
        <taxon>Eukaryota</taxon>
        <taxon>Metazoa</taxon>
        <taxon>Spiralia</taxon>
        <taxon>Lophotrochozoa</taxon>
        <taxon>Mollusca</taxon>
        <taxon>Gastropoda</taxon>
        <taxon>Heterobranchia</taxon>
        <taxon>Euthyneura</taxon>
        <taxon>Panpulmonata</taxon>
        <taxon>Sacoglossa</taxon>
        <taxon>Placobranchoidea</taxon>
        <taxon>Plakobranchidae</taxon>
        <taxon>Elysia</taxon>
    </lineage>
</organism>
<dbReference type="PANTHER" id="PTHR43313">
    <property type="entry name" value="SHORT-CHAIN DEHYDROGENASE/REDUCTASE FAMILY 9C"/>
    <property type="match status" value="1"/>
</dbReference>